<reference evidence="2 3" key="1">
    <citation type="submission" date="2017-10" db="EMBL/GenBank/DDBJ databases">
        <title>Sedimentibacterium mangrovi gen. nov., sp. nov., a novel member of family Phyllobacteriacea isolated from mangrove sediment.</title>
        <authorList>
            <person name="Liao H."/>
            <person name="Tian Y."/>
        </authorList>
    </citation>
    <scope>NUCLEOTIDE SEQUENCE [LARGE SCALE GENOMIC DNA]</scope>
    <source>
        <strain evidence="2 3">X9-2-2</strain>
    </source>
</reference>
<dbReference type="Pfam" id="PF14248">
    <property type="entry name" value="DUF4345"/>
    <property type="match status" value="1"/>
</dbReference>
<keyword evidence="1" id="KW-0812">Transmembrane</keyword>
<name>A0A2G1QIQ6_9HYPH</name>
<dbReference type="OrthoDB" id="583466at2"/>
<evidence type="ECO:0000256" key="1">
    <source>
        <dbReference type="SAM" id="Phobius"/>
    </source>
</evidence>
<dbReference type="Proteomes" id="UP000221168">
    <property type="component" value="Unassembled WGS sequence"/>
</dbReference>
<protein>
    <recommendedName>
        <fullName evidence="4">DUF4345 domain-containing protein</fullName>
    </recommendedName>
</protein>
<feature type="transmembrane region" description="Helical" evidence="1">
    <location>
        <begin position="7"/>
        <end position="30"/>
    </location>
</feature>
<keyword evidence="1" id="KW-0472">Membrane</keyword>
<organism evidence="2 3">
    <name type="scientific">Zhengella mangrovi</name>
    <dbReference type="NCBI Taxonomy" id="1982044"/>
    <lineage>
        <taxon>Bacteria</taxon>
        <taxon>Pseudomonadati</taxon>
        <taxon>Pseudomonadota</taxon>
        <taxon>Alphaproteobacteria</taxon>
        <taxon>Hyphomicrobiales</taxon>
        <taxon>Notoacmeibacteraceae</taxon>
        <taxon>Zhengella</taxon>
    </lineage>
</organism>
<evidence type="ECO:0008006" key="4">
    <source>
        <dbReference type="Google" id="ProtNLM"/>
    </source>
</evidence>
<comment type="caution">
    <text evidence="2">The sequence shown here is derived from an EMBL/GenBank/DDBJ whole genome shotgun (WGS) entry which is preliminary data.</text>
</comment>
<dbReference type="AlphaFoldDB" id="A0A2G1QIQ6"/>
<feature type="transmembrane region" description="Helical" evidence="1">
    <location>
        <begin position="74"/>
        <end position="96"/>
    </location>
</feature>
<dbReference type="EMBL" id="PDVP01000016">
    <property type="protein sequence ID" value="PHP65369.1"/>
    <property type="molecule type" value="Genomic_DNA"/>
</dbReference>
<gene>
    <name evidence="2" type="ORF">CSC94_19805</name>
</gene>
<dbReference type="RefSeq" id="WP_099308110.1">
    <property type="nucleotide sequence ID" value="NZ_PDVP01000016.1"/>
</dbReference>
<keyword evidence="1" id="KW-1133">Transmembrane helix</keyword>
<proteinExistence type="predicted"/>
<keyword evidence="3" id="KW-1185">Reference proteome</keyword>
<evidence type="ECO:0000313" key="3">
    <source>
        <dbReference type="Proteomes" id="UP000221168"/>
    </source>
</evidence>
<dbReference type="PROSITE" id="PS51257">
    <property type="entry name" value="PROKAR_LIPOPROTEIN"/>
    <property type="match status" value="1"/>
</dbReference>
<dbReference type="InterPro" id="IPR025597">
    <property type="entry name" value="DUF4345"/>
</dbReference>
<sequence>MTLLQKIALGVSGVTSLGIGACILAAPHAFYASYGIMLGLEPSLLSELRAPGAGLAAFGAIMLTGMVRQALSQIALVAALTVYLAFPAGRIVSMVIDGMPSSGIIAALVLELAIAALCLFAFRPGVRPGLTGIAAH</sequence>
<feature type="transmembrane region" description="Helical" evidence="1">
    <location>
        <begin position="102"/>
        <end position="122"/>
    </location>
</feature>
<accession>A0A2G1QIQ6</accession>
<feature type="transmembrane region" description="Helical" evidence="1">
    <location>
        <begin position="50"/>
        <end position="67"/>
    </location>
</feature>
<evidence type="ECO:0000313" key="2">
    <source>
        <dbReference type="EMBL" id="PHP65369.1"/>
    </source>
</evidence>